<keyword evidence="7" id="KW-0012">Acyltransferase</keyword>
<dbReference type="RefSeq" id="WP_379951442.1">
    <property type="nucleotide sequence ID" value="NZ_JBHMAF010000189.1"/>
</dbReference>
<accession>A0ABV5WLF6</accession>
<evidence type="ECO:0000256" key="5">
    <source>
        <dbReference type="PIRNR" id="PIRNR001369"/>
    </source>
</evidence>
<comment type="catalytic activity">
    <reaction evidence="4">
        <text>oxaloacetate + acetyl-CoA + H2O = citrate + CoA + H(+)</text>
        <dbReference type="Rhea" id="RHEA:16845"/>
        <dbReference type="ChEBI" id="CHEBI:15377"/>
        <dbReference type="ChEBI" id="CHEBI:15378"/>
        <dbReference type="ChEBI" id="CHEBI:16452"/>
        <dbReference type="ChEBI" id="CHEBI:16947"/>
        <dbReference type="ChEBI" id="CHEBI:57287"/>
        <dbReference type="ChEBI" id="CHEBI:57288"/>
        <dbReference type="EC" id="2.3.3.16"/>
    </reaction>
</comment>
<evidence type="ECO:0000256" key="2">
    <source>
        <dbReference type="ARBA" id="ARBA00010566"/>
    </source>
</evidence>
<keyword evidence="3 5" id="KW-0808">Transferase</keyword>
<dbReference type="InterPro" id="IPR002020">
    <property type="entry name" value="Citrate_synthase"/>
</dbReference>
<dbReference type="GO" id="GO:0036440">
    <property type="term" value="F:citrate synthase activity"/>
    <property type="evidence" value="ECO:0007669"/>
    <property type="project" value="UniProtKB-EC"/>
</dbReference>
<keyword evidence="8" id="KW-1185">Reference proteome</keyword>
<comment type="pathway">
    <text evidence="1">Carbohydrate metabolism; tricarboxylic acid cycle.</text>
</comment>
<evidence type="ECO:0000256" key="3">
    <source>
        <dbReference type="ARBA" id="ARBA00022679"/>
    </source>
</evidence>
<name>A0ABV5WLF6_9BACI</name>
<evidence type="ECO:0000256" key="1">
    <source>
        <dbReference type="ARBA" id="ARBA00005163"/>
    </source>
</evidence>
<dbReference type="Gene3D" id="1.10.580.10">
    <property type="entry name" value="Citrate Synthase, domain 1"/>
    <property type="match status" value="1"/>
</dbReference>
<evidence type="ECO:0000256" key="6">
    <source>
        <dbReference type="RuleBase" id="RU003406"/>
    </source>
</evidence>
<sequence>MFQKGLKNVVAAETAISLVDGEQGRLIYRGYAAKELALNFSFEEIAYLIWYGSLPKDHEKQMISELLKNNRVLPSHVHELIQMLPCNMEMMSQIRTAVSALGTEEFGWKPTVEQAIRLTAAIPTITAMIYRKINGEEMIEPNMEFSHVENYLYMLTGKRPSPSHTKALEAYMILTMEHGMNASTFAARVVASTESDMVSAVTGAIGAMKGPLHGGAPTGVIDMLNEITKKEEAEPWIRQKLEKKEYLMGFGHRVYRTRDPRAEALSEITKRIGADDPWLELASYVETLAVQLLDEYKPGRRLNTNVEFYAAAVMRAINMAPSLFTPTFTVSRMVGWTAHTIEQSMDNTIFRPEAKYVGKQPTENEGSLKA</sequence>
<dbReference type="Proteomes" id="UP001589609">
    <property type="component" value="Unassembled WGS sequence"/>
</dbReference>
<dbReference type="SUPFAM" id="SSF48256">
    <property type="entry name" value="Citrate synthase"/>
    <property type="match status" value="1"/>
</dbReference>
<evidence type="ECO:0000313" key="7">
    <source>
        <dbReference type="EMBL" id="MFB9761242.1"/>
    </source>
</evidence>
<dbReference type="PANTHER" id="PTHR11739:SF4">
    <property type="entry name" value="CITRATE SYNTHASE, PEROXISOMAL"/>
    <property type="match status" value="1"/>
</dbReference>
<dbReference type="EMBL" id="JBHMAF010000189">
    <property type="protein sequence ID" value="MFB9761242.1"/>
    <property type="molecule type" value="Genomic_DNA"/>
</dbReference>
<dbReference type="PRINTS" id="PR00143">
    <property type="entry name" value="CITRTSNTHASE"/>
</dbReference>
<dbReference type="InterPro" id="IPR036969">
    <property type="entry name" value="Citrate_synthase_sf"/>
</dbReference>
<dbReference type="PROSITE" id="PS00480">
    <property type="entry name" value="CITRATE_SYNTHASE"/>
    <property type="match status" value="1"/>
</dbReference>
<organism evidence="7 8">
    <name type="scientific">Ectobacillus funiculus</name>
    <dbReference type="NCBI Taxonomy" id="137993"/>
    <lineage>
        <taxon>Bacteria</taxon>
        <taxon>Bacillati</taxon>
        <taxon>Bacillota</taxon>
        <taxon>Bacilli</taxon>
        <taxon>Bacillales</taxon>
        <taxon>Bacillaceae</taxon>
        <taxon>Ectobacillus</taxon>
    </lineage>
</organism>
<comment type="caution">
    <text evidence="7">The sequence shown here is derived from an EMBL/GenBank/DDBJ whole genome shotgun (WGS) entry which is preliminary data.</text>
</comment>
<dbReference type="InterPro" id="IPR019810">
    <property type="entry name" value="Citrate_synthase_AS"/>
</dbReference>
<dbReference type="InterPro" id="IPR016143">
    <property type="entry name" value="Citrate_synth-like_sm_a-sub"/>
</dbReference>
<dbReference type="InterPro" id="IPR016142">
    <property type="entry name" value="Citrate_synth-like_lrg_a-sub"/>
</dbReference>
<comment type="similarity">
    <text evidence="2 5 6">Belongs to the citrate synthase family.</text>
</comment>
<evidence type="ECO:0000256" key="4">
    <source>
        <dbReference type="ARBA" id="ARBA00049288"/>
    </source>
</evidence>
<proteinExistence type="inferred from homology"/>
<dbReference type="Gene3D" id="1.10.230.10">
    <property type="entry name" value="Cytochrome P450-Terp, domain 2"/>
    <property type="match status" value="1"/>
</dbReference>
<dbReference type="CDD" id="cd06109">
    <property type="entry name" value="BsCS-I_like"/>
    <property type="match status" value="1"/>
</dbReference>
<gene>
    <name evidence="7" type="ORF">ACFFMS_23610</name>
</gene>
<dbReference type="PIRSF" id="PIRSF001369">
    <property type="entry name" value="Citrate_synth"/>
    <property type="match status" value="1"/>
</dbReference>
<evidence type="ECO:0000313" key="8">
    <source>
        <dbReference type="Proteomes" id="UP001589609"/>
    </source>
</evidence>
<protein>
    <recommendedName>
        <fullName evidence="5">Citrate synthase</fullName>
    </recommendedName>
</protein>
<dbReference type="InterPro" id="IPR024176">
    <property type="entry name" value="Citrate_synthase_bac-typ"/>
</dbReference>
<dbReference type="PANTHER" id="PTHR11739">
    <property type="entry name" value="CITRATE SYNTHASE"/>
    <property type="match status" value="1"/>
</dbReference>
<reference evidence="7 8" key="1">
    <citation type="submission" date="2024-09" db="EMBL/GenBank/DDBJ databases">
        <authorList>
            <person name="Sun Q."/>
            <person name="Mori K."/>
        </authorList>
    </citation>
    <scope>NUCLEOTIDE SEQUENCE [LARGE SCALE GENOMIC DNA]</scope>
    <source>
        <strain evidence="7 8">JCM 11201</strain>
    </source>
</reference>
<dbReference type="NCBIfam" id="NF009005">
    <property type="entry name" value="PRK12350.1"/>
    <property type="match status" value="1"/>
</dbReference>
<dbReference type="Pfam" id="PF00285">
    <property type="entry name" value="Citrate_synt"/>
    <property type="match status" value="1"/>
</dbReference>